<dbReference type="PROSITE" id="PS51459">
    <property type="entry name" value="FIDO"/>
    <property type="match status" value="1"/>
</dbReference>
<dbReference type="Gene3D" id="1.10.3290.10">
    <property type="entry name" value="Fido-like domain"/>
    <property type="match status" value="1"/>
</dbReference>
<evidence type="ECO:0000259" key="3">
    <source>
        <dbReference type="PROSITE" id="PS51459"/>
    </source>
</evidence>
<dbReference type="InterPro" id="IPR003812">
    <property type="entry name" value="Fido"/>
</dbReference>
<name>A0A8J3L1J4_9ACTN</name>
<keyword evidence="5" id="KW-1185">Reference proteome</keyword>
<dbReference type="GO" id="GO:0005524">
    <property type="term" value="F:ATP binding"/>
    <property type="evidence" value="ECO:0007669"/>
    <property type="project" value="UniProtKB-KW"/>
</dbReference>
<keyword evidence="4" id="KW-0132">Cell division</keyword>
<dbReference type="GO" id="GO:0051301">
    <property type="term" value="P:cell division"/>
    <property type="evidence" value="ECO:0007669"/>
    <property type="project" value="UniProtKB-KW"/>
</dbReference>
<dbReference type="InterPro" id="IPR036597">
    <property type="entry name" value="Fido-like_dom_sf"/>
</dbReference>
<dbReference type="AlphaFoldDB" id="A0A8J3L1J4"/>
<proteinExistence type="predicted"/>
<keyword evidence="4" id="KW-0131">Cell cycle</keyword>
<evidence type="ECO:0000313" key="5">
    <source>
        <dbReference type="Proteomes" id="UP000630887"/>
    </source>
</evidence>
<organism evidence="4 5">
    <name type="scientific">Catellatospora coxensis</name>
    <dbReference type="NCBI Taxonomy" id="310354"/>
    <lineage>
        <taxon>Bacteria</taxon>
        <taxon>Bacillati</taxon>
        <taxon>Actinomycetota</taxon>
        <taxon>Actinomycetes</taxon>
        <taxon>Micromonosporales</taxon>
        <taxon>Micromonosporaceae</taxon>
        <taxon>Catellatospora</taxon>
    </lineage>
</organism>
<dbReference type="Pfam" id="PF02661">
    <property type="entry name" value="Fic"/>
    <property type="match status" value="1"/>
</dbReference>
<dbReference type="SUPFAM" id="SSF140931">
    <property type="entry name" value="Fic-like"/>
    <property type="match status" value="1"/>
</dbReference>
<sequence>MHGFTELDTLLGSVPARVVTLLRTVDIGQGSEGLYRNQLPGVLASLARRARVASVTASSEIEGIVVPDQLRAEKIIEGRTMVLRTRSEQELAGYRDALDYLFQSSWQPVNLGLVLHLHRLLFGRTASPGGQFKPHDNVVVDRAADGSTTVRFRPVPAARTEFYMAELIDRFQAAMAAGTHHPVLLIGLFVLDLTIVHPFEDGNGRVARVITNALLADSGYEVVRYVSLEQLIADSADEYYQALLNSTRGWHEHRADPWPWLGYFVATLAEAYRLFGRRAAADRSTGNKQDRVRDYVRRQAPGVFRLADIRQALPGISDPTIRIVLDQLRKDDIVAVDGVGRAATWRRL</sequence>
<reference evidence="4 5" key="1">
    <citation type="submission" date="2021-01" db="EMBL/GenBank/DDBJ databases">
        <title>Whole genome shotgun sequence of Catellatospora coxensis NBRC 107359.</title>
        <authorList>
            <person name="Komaki H."/>
            <person name="Tamura T."/>
        </authorList>
    </citation>
    <scope>NUCLEOTIDE SEQUENCE [LARGE SCALE GENOMIC DNA]</scope>
    <source>
        <strain evidence="4 5">NBRC 107359</strain>
    </source>
</reference>
<keyword evidence="2" id="KW-0547">Nucleotide-binding</keyword>
<evidence type="ECO:0000313" key="4">
    <source>
        <dbReference type="EMBL" id="GIG06906.1"/>
    </source>
</evidence>
<evidence type="ECO:0000256" key="2">
    <source>
        <dbReference type="PIRSR" id="PIRSR640198-2"/>
    </source>
</evidence>
<dbReference type="EMBL" id="BONI01000028">
    <property type="protein sequence ID" value="GIG06906.1"/>
    <property type="molecule type" value="Genomic_DNA"/>
</dbReference>
<gene>
    <name evidence="4" type="ORF">Cco03nite_36060</name>
</gene>
<comment type="caution">
    <text evidence="4">The sequence shown here is derived from an EMBL/GenBank/DDBJ whole genome shotgun (WGS) entry which is preliminary data.</text>
</comment>
<evidence type="ECO:0000256" key="1">
    <source>
        <dbReference type="PIRSR" id="PIRSR640198-1"/>
    </source>
</evidence>
<feature type="binding site" evidence="2">
    <location>
        <begin position="201"/>
        <end position="208"/>
    </location>
    <ligand>
        <name>ATP</name>
        <dbReference type="ChEBI" id="CHEBI:30616"/>
    </ligand>
</feature>
<feature type="domain" description="Fido" evidence="3">
    <location>
        <begin position="109"/>
        <end position="266"/>
    </location>
</feature>
<dbReference type="PANTHER" id="PTHR13504">
    <property type="entry name" value="FIDO DOMAIN-CONTAINING PROTEIN DDB_G0283145"/>
    <property type="match status" value="1"/>
</dbReference>
<protein>
    <submittedName>
        <fullName evidence="4">Cell division protein Fic</fullName>
    </submittedName>
</protein>
<dbReference type="PANTHER" id="PTHR13504:SF38">
    <property type="entry name" value="FIDO DOMAIN-CONTAINING PROTEIN"/>
    <property type="match status" value="1"/>
</dbReference>
<dbReference type="InterPro" id="IPR040198">
    <property type="entry name" value="Fido_containing"/>
</dbReference>
<accession>A0A8J3L1J4</accession>
<dbReference type="Proteomes" id="UP000630887">
    <property type="component" value="Unassembled WGS sequence"/>
</dbReference>
<feature type="active site" evidence="1">
    <location>
        <position position="197"/>
    </location>
</feature>
<keyword evidence="2" id="KW-0067">ATP-binding</keyword>
<feature type="binding site" evidence="2">
    <location>
        <begin position="239"/>
        <end position="240"/>
    </location>
    <ligand>
        <name>ATP</name>
        <dbReference type="ChEBI" id="CHEBI:30616"/>
    </ligand>
</feature>
<dbReference type="RefSeq" id="WP_203693254.1">
    <property type="nucleotide sequence ID" value="NZ_BAAALC010000017.1"/>
</dbReference>